<name>A0A157RPV4_9BORD</name>
<protein>
    <recommendedName>
        <fullName evidence="6">Lipoprotein</fullName>
    </recommendedName>
</protein>
<feature type="signal peptide" evidence="1">
    <location>
        <begin position="1"/>
        <end position="20"/>
    </location>
</feature>
<reference evidence="2 5" key="1">
    <citation type="submission" date="2016-03" db="EMBL/GenBank/DDBJ databases">
        <authorList>
            <consortium name="Pathogen Informatics"/>
        </authorList>
    </citation>
    <scope>NUCLEOTIDE SEQUENCE [LARGE SCALE GENOMIC DNA]</scope>
    <source>
        <strain evidence="3 4">H050680373</strain>
        <strain evidence="2 5">NCTC13364</strain>
    </source>
</reference>
<dbReference type="Proteomes" id="UP000076848">
    <property type="component" value="Unassembled WGS sequence"/>
</dbReference>
<evidence type="ECO:0000313" key="5">
    <source>
        <dbReference type="Proteomes" id="UP000077037"/>
    </source>
</evidence>
<evidence type="ECO:0000313" key="4">
    <source>
        <dbReference type="Proteomes" id="UP000076848"/>
    </source>
</evidence>
<gene>
    <name evidence="2" type="ORF">SAMEA1982600_05428</name>
    <name evidence="3" type="ORF">SAMEA3906486_00205</name>
</gene>
<evidence type="ECO:0000313" key="2">
    <source>
        <dbReference type="EMBL" id="SAI60050.1"/>
    </source>
</evidence>
<dbReference type="Pfam" id="PF13663">
    <property type="entry name" value="DUF4148"/>
    <property type="match status" value="1"/>
</dbReference>
<dbReference type="EMBL" id="FKIF01000001">
    <property type="protein sequence ID" value="SAI65463.1"/>
    <property type="molecule type" value="Genomic_DNA"/>
</dbReference>
<dbReference type="InterPro" id="IPR025421">
    <property type="entry name" value="DUF4148"/>
</dbReference>
<dbReference type="Proteomes" id="UP000077037">
    <property type="component" value="Unassembled WGS sequence"/>
</dbReference>
<accession>A0A157RPV4</accession>
<organism evidence="2 5">
    <name type="scientific">Bordetella ansorpii</name>
    <dbReference type="NCBI Taxonomy" id="288768"/>
    <lineage>
        <taxon>Bacteria</taxon>
        <taxon>Pseudomonadati</taxon>
        <taxon>Pseudomonadota</taxon>
        <taxon>Betaproteobacteria</taxon>
        <taxon>Burkholderiales</taxon>
        <taxon>Alcaligenaceae</taxon>
        <taxon>Bordetella</taxon>
    </lineage>
</organism>
<dbReference type="RefSeq" id="WP_066122519.1">
    <property type="nucleotide sequence ID" value="NZ_FKBS01000029.1"/>
</dbReference>
<evidence type="ECO:0008006" key="6">
    <source>
        <dbReference type="Google" id="ProtNLM"/>
    </source>
</evidence>
<dbReference type="PROSITE" id="PS51257">
    <property type="entry name" value="PROKAR_LIPOPROTEIN"/>
    <property type="match status" value="1"/>
</dbReference>
<feature type="chain" id="PRO_5010786914" description="Lipoprotein" evidence="1">
    <location>
        <begin position="21"/>
        <end position="93"/>
    </location>
</feature>
<evidence type="ECO:0000256" key="1">
    <source>
        <dbReference type="SAM" id="SignalP"/>
    </source>
</evidence>
<proteinExistence type="predicted"/>
<keyword evidence="1" id="KW-0732">Signal</keyword>
<sequence length="93" mass="10511">MKSLILAPVVLLALAGCAGASQDPVSEGGRSRAEVQADLAMWKRAGMDKYYRGHNTQAFFSPEYRRRYAQYESLRNGPAYQQELERLRGRQSD</sequence>
<keyword evidence="4" id="KW-1185">Reference proteome</keyword>
<dbReference type="AlphaFoldDB" id="A0A157RPV4"/>
<dbReference type="EMBL" id="FKBS01000029">
    <property type="protein sequence ID" value="SAI60050.1"/>
    <property type="molecule type" value="Genomic_DNA"/>
</dbReference>
<evidence type="ECO:0000313" key="3">
    <source>
        <dbReference type="EMBL" id="SAI65463.1"/>
    </source>
</evidence>